<reference evidence="8" key="3">
    <citation type="submission" date="2025-09" db="UniProtKB">
        <authorList>
            <consortium name="Ensembl"/>
        </authorList>
    </citation>
    <scope>IDENTIFICATION</scope>
</reference>
<feature type="domain" description="NADH:quinone oxidoreductase/Mrp antiporter transmembrane" evidence="7">
    <location>
        <begin position="61"/>
        <end position="97"/>
    </location>
</feature>
<evidence type="ECO:0000256" key="1">
    <source>
        <dbReference type="ARBA" id="ARBA00004141"/>
    </source>
</evidence>
<evidence type="ECO:0000256" key="4">
    <source>
        <dbReference type="ARBA" id="ARBA00022660"/>
    </source>
</evidence>
<dbReference type="EC" id="7.1.1.2" evidence="2"/>
<sequence length="125" mass="13812">SLPPPTCCPPRAPTPCRIFINPNNTIPVPNLLHILLKQTMMGRMYASLLSQTPPLWSSLMTPKSTHVEAPVAGSMILAAVLLKLGGYGIISKTSLLHQLTSPIPIPKRRPRSNYHQLKLNKYCHL</sequence>
<dbReference type="InParanoid" id="A0A4W6BZF2"/>
<reference evidence="8" key="2">
    <citation type="submission" date="2025-08" db="UniProtKB">
        <authorList>
            <consortium name="Ensembl"/>
        </authorList>
    </citation>
    <scope>IDENTIFICATION</scope>
</reference>
<comment type="catalytic activity">
    <reaction evidence="6">
        <text>a ubiquinone + NADH + 5 H(+)(in) = a ubiquinol + NAD(+) + 4 H(+)(out)</text>
        <dbReference type="Rhea" id="RHEA:29091"/>
        <dbReference type="Rhea" id="RHEA-COMP:9565"/>
        <dbReference type="Rhea" id="RHEA-COMP:9566"/>
        <dbReference type="ChEBI" id="CHEBI:15378"/>
        <dbReference type="ChEBI" id="CHEBI:16389"/>
        <dbReference type="ChEBI" id="CHEBI:17976"/>
        <dbReference type="ChEBI" id="CHEBI:57540"/>
        <dbReference type="ChEBI" id="CHEBI:57945"/>
        <dbReference type="EC" id="7.1.1.2"/>
    </reaction>
</comment>
<comment type="subcellular location">
    <subcellularLocation>
        <location evidence="1">Membrane</location>
        <topology evidence="1">Multi-pass membrane protein</topology>
    </subcellularLocation>
</comment>
<name>A0A4W6BZF2_LATCA</name>
<keyword evidence="3" id="KW-0813">Transport</keyword>
<dbReference type="Proteomes" id="UP000314980">
    <property type="component" value="Unassembled WGS sequence"/>
</dbReference>
<accession>A0A4W6BZF2</accession>
<proteinExistence type="predicted"/>
<organism evidence="8 9">
    <name type="scientific">Lates calcarifer</name>
    <name type="common">Barramundi</name>
    <name type="synonym">Holocentrus calcarifer</name>
    <dbReference type="NCBI Taxonomy" id="8187"/>
    <lineage>
        <taxon>Eukaryota</taxon>
        <taxon>Metazoa</taxon>
        <taxon>Chordata</taxon>
        <taxon>Craniata</taxon>
        <taxon>Vertebrata</taxon>
        <taxon>Euteleostomi</taxon>
        <taxon>Actinopterygii</taxon>
        <taxon>Neopterygii</taxon>
        <taxon>Teleostei</taxon>
        <taxon>Neoteleostei</taxon>
        <taxon>Acanthomorphata</taxon>
        <taxon>Carangaria</taxon>
        <taxon>Carangaria incertae sedis</taxon>
        <taxon>Centropomidae</taxon>
        <taxon>Lates</taxon>
    </lineage>
</organism>
<dbReference type="GO" id="GO:0016020">
    <property type="term" value="C:membrane"/>
    <property type="evidence" value="ECO:0007669"/>
    <property type="project" value="UniProtKB-SubCell"/>
</dbReference>
<dbReference type="AlphaFoldDB" id="A0A4W6BZF2"/>
<keyword evidence="4" id="KW-0679">Respiratory chain</keyword>
<dbReference type="Pfam" id="PF00361">
    <property type="entry name" value="Proton_antipo_M"/>
    <property type="match status" value="1"/>
</dbReference>
<evidence type="ECO:0000259" key="7">
    <source>
        <dbReference type="Pfam" id="PF00361"/>
    </source>
</evidence>
<evidence type="ECO:0000256" key="3">
    <source>
        <dbReference type="ARBA" id="ARBA00022448"/>
    </source>
</evidence>
<protein>
    <recommendedName>
        <fullName evidence="2">NADH:ubiquinone reductase (H(+)-translocating)</fullName>
        <ecNumber evidence="2">7.1.1.2</ecNumber>
    </recommendedName>
</protein>
<evidence type="ECO:0000256" key="6">
    <source>
        <dbReference type="ARBA" id="ARBA00049551"/>
    </source>
</evidence>
<evidence type="ECO:0000313" key="8">
    <source>
        <dbReference type="Ensembl" id="ENSLCAP00010006479.1"/>
    </source>
</evidence>
<evidence type="ECO:0000256" key="5">
    <source>
        <dbReference type="ARBA" id="ARBA00022982"/>
    </source>
</evidence>
<dbReference type="STRING" id="8187.ENSLCAP00010006479"/>
<dbReference type="InterPro" id="IPR001750">
    <property type="entry name" value="ND/Mrp_TM"/>
</dbReference>
<keyword evidence="5" id="KW-0249">Electron transport</keyword>
<keyword evidence="9" id="KW-1185">Reference proteome</keyword>
<reference evidence="9" key="1">
    <citation type="submission" date="2015-09" db="EMBL/GenBank/DDBJ databases">
        <authorList>
            <person name="Sai Rama Sridatta P."/>
        </authorList>
    </citation>
    <scope>NUCLEOTIDE SEQUENCE [LARGE SCALE GENOMIC DNA]</scope>
</reference>
<dbReference type="GO" id="GO:0008137">
    <property type="term" value="F:NADH dehydrogenase (ubiquinone) activity"/>
    <property type="evidence" value="ECO:0007669"/>
    <property type="project" value="UniProtKB-EC"/>
</dbReference>
<dbReference type="Ensembl" id="ENSLCAT00010006639.1">
    <property type="protein sequence ID" value="ENSLCAP00010006479.1"/>
    <property type="gene ID" value="ENSLCAG00010003179.1"/>
</dbReference>
<evidence type="ECO:0000256" key="2">
    <source>
        <dbReference type="ARBA" id="ARBA00012944"/>
    </source>
</evidence>
<evidence type="ECO:0000313" key="9">
    <source>
        <dbReference type="Proteomes" id="UP000314980"/>
    </source>
</evidence>